<accession>A0A087XWI0</accession>
<keyword evidence="4" id="KW-1185">Reference proteome</keyword>
<protein>
    <submittedName>
        <fullName evidence="3">Uncharacterized protein</fullName>
    </submittedName>
</protein>
<evidence type="ECO:0000313" key="3">
    <source>
        <dbReference type="Ensembl" id="ENSPFOP00000010133.1"/>
    </source>
</evidence>
<dbReference type="GO" id="GO:0015889">
    <property type="term" value="P:cobalamin transport"/>
    <property type="evidence" value="ECO:0007669"/>
    <property type="project" value="TreeGrafter"/>
</dbReference>
<reference evidence="3" key="2">
    <citation type="submission" date="2025-08" db="UniProtKB">
        <authorList>
            <consortium name="Ensembl"/>
        </authorList>
    </citation>
    <scope>IDENTIFICATION</scope>
</reference>
<dbReference type="GO" id="GO:0031419">
    <property type="term" value="F:cobalamin binding"/>
    <property type="evidence" value="ECO:0007669"/>
    <property type="project" value="TreeGrafter"/>
</dbReference>
<sequence length="164" mass="18060">MRGWSSINTDVKPGGETSHRMAPRPAALLSVSFLLLLLPHEAIANQGLTSLPIRLTVENDLSNTAPESFSSSVVEGGVLFGALTRLQETQPDFKFTVKVDPNFGLFLESVNGVAGDENEQTYWEILTENSGEYTRLDVGIGCYTPKADEHIVLKFRTWKSTTEE</sequence>
<evidence type="ECO:0000256" key="1">
    <source>
        <dbReference type="SAM" id="MobiDB-lite"/>
    </source>
</evidence>
<reference evidence="4" key="1">
    <citation type="submission" date="2013-10" db="EMBL/GenBank/DDBJ databases">
        <authorList>
            <person name="Schartl M."/>
            <person name="Warren W."/>
        </authorList>
    </citation>
    <scope>NUCLEOTIDE SEQUENCE [LARGE SCALE GENOMIC DNA]</scope>
    <source>
        <strain evidence="4">female</strain>
    </source>
</reference>
<proteinExistence type="predicted"/>
<feature type="signal peptide" evidence="2">
    <location>
        <begin position="1"/>
        <end position="44"/>
    </location>
</feature>
<organism evidence="3 4">
    <name type="scientific">Poecilia formosa</name>
    <name type="common">Amazon molly</name>
    <name type="synonym">Limia formosa</name>
    <dbReference type="NCBI Taxonomy" id="48698"/>
    <lineage>
        <taxon>Eukaryota</taxon>
        <taxon>Metazoa</taxon>
        <taxon>Chordata</taxon>
        <taxon>Craniata</taxon>
        <taxon>Vertebrata</taxon>
        <taxon>Euteleostomi</taxon>
        <taxon>Actinopterygii</taxon>
        <taxon>Neopterygii</taxon>
        <taxon>Teleostei</taxon>
        <taxon>Neoteleostei</taxon>
        <taxon>Acanthomorphata</taxon>
        <taxon>Ovalentaria</taxon>
        <taxon>Atherinomorphae</taxon>
        <taxon>Cyprinodontiformes</taxon>
        <taxon>Poeciliidae</taxon>
        <taxon>Poeciliinae</taxon>
        <taxon>Poecilia</taxon>
    </lineage>
</organism>
<dbReference type="eggNOG" id="ENOG502SAJH">
    <property type="taxonomic scope" value="Eukaryota"/>
</dbReference>
<dbReference type="InterPro" id="IPR051588">
    <property type="entry name" value="Cobalamin_Transport"/>
</dbReference>
<dbReference type="GeneTree" id="ENSGT00390000014712"/>
<evidence type="ECO:0000256" key="2">
    <source>
        <dbReference type="SAM" id="SignalP"/>
    </source>
</evidence>
<reference evidence="3" key="3">
    <citation type="submission" date="2025-09" db="UniProtKB">
        <authorList>
            <consortium name="Ensembl"/>
        </authorList>
    </citation>
    <scope>IDENTIFICATION</scope>
</reference>
<dbReference type="EMBL" id="AYCK01009657">
    <property type="status" value="NOT_ANNOTATED_CDS"/>
    <property type="molecule type" value="Genomic_DNA"/>
</dbReference>
<feature type="region of interest" description="Disordered" evidence="1">
    <location>
        <begin position="1"/>
        <end position="21"/>
    </location>
</feature>
<dbReference type="Ensembl" id="ENSPFOT00000010148.1">
    <property type="protein sequence ID" value="ENSPFOP00000010133.1"/>
    <property type="gene ID" value="ENSPFOG00000010175.2"/>
</dbReference>
<dbReference type="PANTHER" id="PTHR10559">
    <property type="entry name" value="TRANSCOBALAMIN-1/GASTRIC INTRINSIC FACTOR"/>
    <property type="match status" value="1"/>
</dbReference>
<keyword evidence="2" id="KW-0732">Signal</keyword>
<name>A0A087XWI0_POEFO</name>
<dbReference type="Gene3D" id="2.170.130.30">
    <property type="match status" value="1"/>
</dbReference>
<dbReference type="Proteomes" id="UP000028760">
    <property type="component" value="Unassembled WGS sequence"/>
</dbReference>
<evidence type="ECO:0000313" key="4">
    <source>
        <dbReference type="Proteomes" id="UP000028760"/>
    </source>
</evidence>
<dbReference type="AlphaFoldDB" id="A0A087XWI0"/>
<dbReference type="PANTHER" id="PTHR10559:SF18">
    <property type="entry name" value="TRANSCOBALAMIN II"/>
    <property type="match status" value="1"/>
</dbReference>
<dbReference type="GO" id="GO:0005615">
    <property type="term" value="C:extracellular space"/>
    <property type="evidence" value="ECO:0007669"/>
    <property type="project" value="TreeGrafter"/>
</dbReference>
<feature type="chain" id="PRO_5001833646" evidence="2">
    <location>
        <begin position="45"/>
        <end position="164"/>
    </location>
</feature>